<dbReference type="InterPro" id="IPR028098">
    <property type="entry name" value="Glyco_trans_4-like_N"/>
</dbReference>
<organism evidence="3 4">
    <name type="scientific">Fluviispira multicolorata</name>
    <dbReference type="NCBI Taxonomy" id="2654512"/>
    <lineage>
        <taxon>Bacteria</taxon>
        <taxon>Pseudomonadati</taxon>
        <taxon>Bdellovibrionota</taxon>
        <taxon>Oligoflexia</taxon>
        <taxon>Silvanigrellales</taxon>
        <taxon>Silvanigrellaceae</taxon>
        <taxon>Fluviispira</taxon>
    </lineage>
</organism>
<evidence type="ECO:0000259" key="1">
    <source>
        <dbReference type="Pfam" id="PF00534"/>
    </source>
</evidence>
<keyword evidence="3" id="KW-0808">Transferase</keyword>
<dbReference type="PANTHER" id="PTHR12526">
    <property type="entry name" value="GLYCOSYLTRANSFERASE"/>
    <property type="match status" value="1"/>
</dbReference>
<dbReference type="AlphaFoldDB" id="A0A833JCQ5"/>
<protein>
    <submittedName>
        <fullName evidence="3">Glycosyltransferase</fullName>
    </submittedName>
</protein>
<dbReference type="SUPFAM" id="SSF53756">
    <property type="entry name" value="UDP-Glycosyltransferase/glycogen phosphorylase"/>
    <property type="match status" value="1"/>
</dbReference>
<feature type="domain" description="Glycosyltransferase subfamily 4-like N-terminal" evidence="2">
    <location>
        <begin position="16"/>
        <end position="162"/>
    </location>
</feature>
<reference evidence="3 4" key="1">
    <citation type="submission" date="2019-10" db="EMBL/GenBank/DDBJ databases">
        <title>New genus of Silvanigrellaceae.</title>
        <authorList>
            <person name="Pitt A."/>
            <person name="Hahn M.W."/>
        </authorList>
    </citation>
    <scope>NUCLEOTIDE SEQUENCE [LARGE SCALE GENOMIC DNA]</scope>
    <source>
        <strain evidence="3 4">33A1-SZDP</strain>
    </source>
</reference>
<accession>A0A833JCQ5</accession>
<dbReference type="Gene3D" id="3.40.50.2000">
    <property type="entry name" value="Glycogen Phosphorylase B"/>
    <property type="match status" value="2"/>
</dbReference>
<dbReference type="GO" id="GO:0016757">
    <property type="term" value="F:glycosyltransferase activity"/>
    <property type="evidence" value="ECO:0007669"/>
    <property type="project" value="InterPro"/>
</dbReference>
<dbReference type="Proteomes" id="UP000442694">
    <property type="component" value="Unassembled WGS sequence"/>
</dbReference>
<gene>
    <name evidence="3" type="ORF">GCL57_10390</name>
</gene>
<dbReference type="InterPro" id="IPR001296">
    <property type="entry name" value="Glyco_trans_1"/>
</dbReference>
<dbReference type="RefSeq" id="WP_152213277.1">
    <property type="nucleotide sequence ID" value="NZ_WFLN01000007.1"/>
</dbReference>
<feature type="domain" description="Glycosyl transferase family 1" evidence="1">
    <location>
        <begin position="178"/>
        <end position="363"/>
    </location>
</feature>
<dbReference type="CDD" id="cd03801">
    <property type="entry name" value="GT4_PimA-like"/>
    <property type="match status" value="1"/>
</dbReference>
<dbReference type="EMBL" id="WFLN01000007">
    <property type="protein sequence ID" value="KAB8029935.1"/>
    <property type="molecule type" value="Genomic_DNA"/>
</dbReference>
<dbReference type="PANTHER" id="PTHR12526:SF637">
    <property type="entry name" value="GLYCOSYLTRANSFERASE EPSF-RELATED"/>
    <property type="match status" value="1"/>
</dbReference>
<evidence type="ECO:0000259" key="2">
    <source>
        <dbReference type="Pfam" id="PF13439"/>
    </source>
</evidence>
<evidence type="ECO:0000313" key="3">
    <source>
        <dbReference type="EMBL" id="KAB8029935.1"/>
    </source>
</evidence>
<dbReference type="Pfam" id="PF13439">
    <property type="entry name" value="Glyco_transf_4"/>
    <property type="match status" value="1"/>
</dbReference>
<keyword evidence="4" id="KW-1185">Reference proteome</keyword>
<sequence>MQKQPHVLHVNTSHAWGGLELYTINLLKKMHETGQKPAIYCIEGSKIACEAEKHGIKVFYAYKQARISIKDILNIKKIIKKNKFQIIHTHTRQDVWLVSLTLIFIKNVKQIFSLYMSAPSKKSFIHRLIYSKVSAITSSSEILNENIKENYPIKPEQIHLLRYGRELNSYVKDPHKAENLRKEWNTHKDDIVIATMCRIDPAKGVREIAEAILLLKPEIKNKIKLWIMGEPTLLKTSNDGKPIYEQKAYELNNWLKNFITLSEVENRIQLIPFQANIIPFLNAMDIFILGTYEETYSLSVIDAMSMGLPVIGTHSGGTPEQVKHNHRGILIKPKDPQEIANAITTYLENPKLICEHGENAKKWVYNEHSWENKLTKLNKLYEDIWSHK</sequence>
<dbReference type="Pfam" id="PF00534">
    <property type="entry name" value="Glycos_transf_1"/>
    <property type="match status" value="1"/>
</dbReference>
<comment type="caution">
    <text evidence="3">The sequence shown here is derived from an EMBL/GenBank/DDBJ whole genome shotgun (WGS) entry which is preliminary data.</text>
</comment>
<evidence type="ECO:0000313" key="4">
    <source>
        <dbReference type="Proteomes" id="UP000442694"/>
    </source>
</evidence>
<name>A0A833JCQ5_9BACT</name>
<proteinExistence type="predicted"/>